<dbReference type="Pfam" id="PF00005">
    <property type="entry name" value="ABC_tran"/>
    <property type="match status" value="1"/>
</dbReference>
<evidence type="ECO:0000259" key="9">
    <source>
        <dbReference type="PROSITE" id="PS50929"/>
    </source>
</evidence>
<feature type="transmembrane region" description="Helical" evidence="7">
    <location>
        <begin position="238"/>
        <end position="261"/>
    </location>
</feature>
<reference evidence="11" key="1">
    <citation type="submission" date="2018-05" db="EMBL/GenBank/DDBJ databases">
        <authorList>
            <person name="Li Y."/>
        </authorList>
    </citation>
    <scope>NUCLEOTIDE SEQUENCE [LARGE SCALE GENOMIC DNA]</scope>
    <source>
        <strain evidence="11">sk1b4</strain>
    </source>
</reference>
<dbReference type="EMBL" id="QETB01000001">
    <property type="protein sequence ID" value="PWF27708.1"/>
    <property type="molecule type" value="Genomic_DNA"/>
</dbReference>
<dbReference type="GO" id="GO:0005524">
    <property type="term" value="F:ATP binding"/>
    <property type="evidence" value="ECO:0007669"/>
    <property type="project" value="UniProtKB-KW"/>
</dbReference>
<feature type="transmembrane region" description="Helical" evidence="7">
    <location>
        <begin position="135"/>
        <end position="155"/>
    </location>
</feature>
<dbReference type="OrthoDB" id="9806127at2"/>
<dbReference type="GO" id="GO:0140359">
    <property type="term" value="F:ABC-type transporter activity"/>
    <property type="evidence" value="ECO:0007669"/>
    <property type="project" value="InterPro"/>
</dbReference>
<keyword evidence="11" id="KW-1185">Reference proteome</keyword>
<feature type="transmembrane region" description="Helical" evidence="7">
    <location>
        <begin position="161"/>
        <end position="179"/>
    </location>
</feature>
<evidence type="ECO:0000256" key="5">
    <source>
        <dbReference type="ARBA" id="ARBA00022989"/>
    </source>
</evidence>
<dbReference type="InterPro" id="IPR003593">
    <property type="entry name" value="AAA+_ATPase"/>
</dbReference>
<dbReference type="InterPro" id="IPR011527">
    <property type="entry name" value="ABC1_TM_dom"/>
</dbReference>
<dbReference type="InterPro" id="IPR014216">
    <property type="entry name" value="ABC_transptr_CydD"/>
</dbReference>
<dbReference type="CDD" id="cd18584">
    <property type="entry name" value="ABC_6TM_AarD_CydD"/>
    <property type="match status" value="1"/>
</dbReference>
<evidence type="ECO:0000259" key="8">
    <source>
        <dbReference type="PROSITE" id="PS50893"/>
    </source>
</evidence>
<evidence type="ECO:0000256" key="2">
    <source>
        <dbReference type="ARBA" id="ARBA00022692"/>
    </source>
</evidence>
<keyword evidence="5 7" id="KW-1133">Transmembrane helix</keyword>
<sequence length="558" mass="59431">MKPLDKRLLAYARGARSYIGLLAVTGLVSACLVIAQCLLISGSISPVIDGSKTFADVAGLVGILALVFALRLLVTYLQEAYGHRAALRVIADLRTQVIRRAGDQGSRWLSQGRTASTVTLATEALDDLEPYFVKFLPQMILTATVTPLTLGVILWLDWISAIAILICLPLIPIFMILVGRMTQSNSQARLSSMERLSQQLLDLLAGLATLKALGREQSPRRRVKDLGEDYADKTMRTLYVAFLSGAVLEFLATLSTALVAVEVGLRLVYGNIGLFAGLAIIMLTPEVFKPLREVGSQFHASADGVAACQSAFEILDEPPLLAGDSSTSPKLAPDLRRSAIDITELSVEAPGRATIAPDSLSARIEPGTITALKGPSGSGKSTTTSVILKLVQPSGGSVTIGGIDLAEINKESLWEQVTWVPQQPVIVPGTILENLELSREHSEDSPALLNASKLTGFDDVVASLPDGWNTLIGQGGVGLSVGQRQRLALTRALVTPRPFVILDEPSAHLDAMSETFVSAAVRALAAEGTTVLVIAHRNAILELADNVIEVQANTVRSQ</sequence>
<dbReference type="Pfam" id="PF00664">
    <property type="entry name" value="ABC_membrane"/>
    <property type="match status" value="1"/>
</dbReference>
<evidence type="ECO:0000313" key="10">
    <source>
        <dbReference type="EMBL" id="PWF27708.1"/>
    </source>
</evidence>
<name>A0A2V1K8B6_9ACTO</name>
<feature type="domain" description="ABC transmembrane type-1" evidence="9">
    <location>
        <begin position="21"/>
        <end position="303"/>
    </location>
</feature>
<feature type="transmembrane region" description="Helical" evidence="7">
    <location>
        <begin position="54"/>
        <end position="74"/>
    </location>
</feature>
<dbReference type="GO" id="GO:0005886">
    <property type="term" value="C:plasma membrane"/>
    <property type="evidence" value="ECO:0007669"/>
    <property type="project" value="UniProtKB-SubCell"/>
</dbReference>
<evidence type="ECO:0000256" key="3">
    <source>
        <dbReference type="ARBA" id="ARBA00022741"/>
    </source>
</evidence>
<organism evidence="10 11">
    <name type="scientific">Ancrocorticia populi</name>
    <dbReference type="NCBI Taxonomy" id="2175228"/>
    <lineage>
        <taxon>Bacteria</taxon>
        <taxon>Bacillati</taxon>
        <taxon>Actinomycetota</taxon>
        <taxon>Actinomycetes</taxon>
        <taxon>Actinomycetales</taxon>
        <taxon>Actinomycetaceae</taxon>
        <taxon>Ancrocorticia</taxon>
    </lineage>
</organism>
<comment type="subcellular location">
    <subcellularLocation>
        <location evidence="1">Cell membrane</location>
        <topology evidence="1">Multi-pass membrane protein</topology>
    </subcellularLocation>
</comment>
<keyword evidence="3" id="KW-0547">Nucleotide-binding</keyword>
<dbReference type="PROSITE" id="PS50893">
    <property type="entry name" value="ABC_TRANSPORTER_2"/>
    <property type="match status" value="1"/>
</dbReference>
<proteinExistence type="predicted"/>
<dbReference type="PROSITE" id="PS50929">
    <property type="entry name" value="ABC_TM1F"/>
    <property type="match status" value="1"/>
</dbReference>
<dbReference type="InterPro" id="IPR039421">
    <property type="entry name" value="Type_1_exporter"/>
</dbReference>
<dbReference type="InterPro" id="IPR027417">
    <property type="entry name" value="P-loop_NTPase"/>
</dbReference>
<dbReference type="GO" id="GO:0016887">
    <property type="term" value="F:ATP hydrolysis activity"/>
    <property type="evidence" value="ECO:0007669"/>
    <property type="project" value="InterPro"/>
</dbReference>
<dbReference type="NCBIfam" id="TIGR02857">
    <property type="entry name" value="CydD"/>
    <property type="match status" value="1"/>
</dbReference>
<feature type="transmembrane region" description="Helical" evidence="7">
    <location>
        <begin position="21"/>
        <end position="48"/>
    </location>
</feature>
<dbReference type="Proteomes" id="UP000245283">
    <property type="component" value="Unassembled WGS sequence"/>
</dbReference>
<keyword evidence="6 7" id="KW-0472">Membrane</keyword>
<dbReference type="InterPro" id="IPR003439">
    <property type="entry name" value="ABC_transporter-like_ATP-bd"/>
</dbReference>
<protein>
    <submittedName>
        <fullName evidence="10">Thiol reductant ABC exporter subunit CydD</fullName>
    </submittedName>
</protein>
<dbReference type="PROSITE" id="PS51257">
    <property type="entry name" value="PROKAR_LIPOPROTEIN"/>
    <property type="match status" value="1"/>
</dbReference>
<dbReference type="RefSeq" id="WP_109093203.1">
    <property type="nucleotide sequence ID" value="NZ_CAMELQ010000022.1"/>
</dbReference>
<keyword evidence="4" id="KW-0067">ATP-binding</keyword>
<evidence type="ECO:0000256" key="1">
    <source>
        <dbReference type="ARBA" id="ARBA00004651"/>
    </source>
</evidence>
<dbReference type="GO" id="GO:0042883">
    <property type="term" value="P:cysteine transport"/>
    <property type="evidence" value="ECO:0007669"/>
    <property type="project" value="InterPro"/>
</dbReference>
<evidence type="ECO:0000313" key="11">
    <source>
        <dbReference type="Proteomes" id="UP000245283"/>
    </source>
</evidence>
<evidence type="ECO:0000256" key="6">
    <source>
        <dbReference type="ARBA" id="ARBA00023136"/>
    </source>
</evidence>
<keyword evidence="2 7" id="KW-0812">Transmembrane</keyword>
<dbReference type="Gene3D" id="3.40.50.300">
    <property type="entry name" value="P-loop containing nucleotide triphosphate hydrolases"/>
    <property type="match status" value="1"/>
</dbReference>
<dbReference type="PANTHER" id="PTHR24221">
    <property type="entry name" value="ATP-BINDING CASSETTE SUB-FAMILY B"/>
    <property type="match status" value="1"/>
</dbReference>
<accession>A0A2V1K8B6</accession>
<evidence type="ECO:0000256" key="7">
    <source>
        <dbReference type="SAM" id="Phobius"/>
    </source>
</evidence>
<comment type="caution">
    <text evidence="10">The sequence shown here is derived from an EMBL/GenBank/DDBJ whole genome shotgun (WGS) entry which is preliminary data.</text>
</comment>
<dbReference type="SMART" id="SM00382">
    <property type="entry name" value="AAA"/>
    <property type="match status" value="1"/>
</dbReference>
<evidence type="ECO:0000256" key="4">
    <source>
        <dbReference type="ARBA" id="ARBA00022840"/>
    </source>
</evidence>
<feature type="domain" description="ABC transporter" evidence="8">
    <location>
        <begin position="340"/>
        <end position="558"/>
    </location>
</feature>
<dbReference type="AlphaFoldDB" id="A0A2V1K8B6"/>
<dbReference type="SUPFAM" id="SSF52540">
    <property type="entry name" value="P-loop containing nucleoside triphosphate hydrolases"/>
    <property type="match status" value="1"/>
</dbReference>
<dbReference type="SUPFAM" id="SSF90123">
    <property type="entry name" value="ABC transporter transmembrane region"/>
    <property type="match status" value="1"/>
</dbReference>
<dbReference type="InterPro" id="IPR036640">
    <property type="entry name" value="ABC1_TM_sf"/>
</dbReference>
<dbReference type="PANTHER" id="PTHR24221:SF590">
    <property type="entry name" value="COMPONENT LINKED WITH THE ASSEMBLY OF CYTOCHROME' TRANSPORT TRANSMEMBRANE ATP-BINDING PROTEIN ABC TRANSPORTER CYDD-RELATED"/>
    <property type="match status" value="1"/>
</dbReference>
<gene>
    <name evidence="10" type="primary">cydD</name>
    <name evidence="10" type="ORF">DD236_04885</name>
</gene>
<dbReference type="Gene3D" id="1.20.1560.10">
    <property type="entry name" value="ABC transporter type 1, transmembrane domain"/>
    <property type="match status" value="1"/>
</dbReference>